<name>A0A6M4A2R3_9BURK</name>
<evidence type="ECO:0000256" key="1">
    <source>
        <dbReference type="ARBA" id="ARBA00004442"/>
    </source>
</evidence>
<dbReference type="PANTHER" id="PTHR36920">
    <property type="match status" value="1"/>
</dbReference>
<dbReference type="AlphaFoldDB" id="A0A6M4A2R3"/>
<feature type="chain" id="PRO_5026898660" evidence="2">
    <location>
        <begin position="27"/>
        <end position="226"/>
    </location>
</feature>
<dbReference type="EMBL" id="CP051152">
    <property type="protein sequence ID" value="QJQ05581.1"/>
    <property type="molecule type" value="Genomic_DNA"/>
</dbReference>
<dbReference type="InterPro" id="IPR005618">
    <property type="entry name" value="OMPW"/>
</dbReference>
<dbReference type="Gene3D" id="2.40.160.20">
    <property type="match status" value="1"/>
</dbReference>
<protein>
    <submittedName>
        <fullName evidence="3">OmpW family protein</fullName>
    </submittedName>
</protein>
<organism evidence="3 4">
    <name type="scientific">Undibacterium piscinae</name>
    <dbReference type="NCBI Taxonomy" id="2495591"/>
    <lineage>
        <taxon>Bacteria</taxon>
        <taxon>Pseudomonadati</taxon>
        <taxon>Pseudomonadota</taxon>
        <taxon>Betaproteobacteria</taxon>
        <taxon>Burkholderiales</taxon>
        <taxon>Oxalobacteraceae</taxon>
        <taxon>Undibacterium</taxon>
    </lineage>
</organism>
<proteinExistence type="predicted"/>
<evidence type="ECO:0000313" key="3">
    <source>
        <dbReference type="EMBL" id="QJQ05581.1"/>
    </source>
</evidence>
<dbReference type="KEGG" id="upi:EJG51_006645"/>
<keyword evidence="2" id="KW-0732">Signal</keyword>
<sequence>MKLHVNSAIKMLALAAAMTVASSASAQSAGQWTVKAGLNVITPKVESGDLSAPALPHTKAAVGTDTEPVLIITYSVTDNISLELPLGLPYKHNLYGAGAIEGTGLLGSSEVLPATGLIQYRFLSPKSTLRPYVGVGATYAIFTKTTGSGQLTALIDIGGPPATYKLDNKLGLTMQAGVAVALSEKWFMDLSVTKTYLKTKATFSTGQTQDLKFDPLGISFGVGYKF</sequence>
<feature type="signal peptide" evidence="2">
    <location>
        <begin position="1"/>
        <end position="26"/>
    </location>
</feature>
<evidence type="ECO:0000256" key="2">
    <source>
        <dbReference type="SAM" id="SignalP"/>
    </source>
</evidence>
<dbReference type="Proteomes" id="UP000274350">
    <property type="component" value="Chromosome"/>
</dbReference>
<accession>A0A6M4A2R3</accession>
<dbReference type="GO" id="GO:0009279">
    <property type="term" value="C:cell outer membrane"/>
    <property type="evidence" value="ECO:0007669"/>
    <property type="project" value="UniProtKB-SubCell"/>
</dbReference>
<dbReference type="Pfam" id="PF03922">
    <property type="entry name" value="OmpW"/>
    <property type="match status" value="1"/>
</dbReference>
<dbReference type="PANTHER" id="PTHR36920:SF1">
    <property type="entry name" value="OUTER MEMBRANE PROTEIN W"/>
    <property type="match status" value="1"/>
</dbReference>
<dbReference type="SUPFAM" id="SSF56925">
    <property type="entry name" value="OMPA-like"/>
    <property type="match status" value="1"/>
</dbReference>
<gene>
    <name evidence="3" type="ORF">EJG51_006645</name>
</gene>
<dbReference type="InterPro" id="IPR011250">
    <property type="entry name" value="OMP/PagP_B-barrel"/>
</dbReference>
<dbReference type="OrthoDB" id="9807574at2"/>
<evidence type="ECO:0000313" key="4">
    <source>
        <dbReference type="Proteomes" id="UP000274350"/>
    </source>
</evidence>
<dbReference type="GO" id="GO:0055085">
    <property type="term" value="P:transmembrane transport"/>
    <property type="evidence" value="ECO:0007669"/>
    <property type="project" value="TreeGrafter"/>
</dbReference>
<reference evidence="3 4" key="1">
    <citation type="journal article" date="2019" name="Int. J. Syst. Evol. Microbiol.">
        <title>Undibacterium piscinae sp. nov., isolated from Korean shiner intestine.</title>
        <authorList>
            <person name="Lee S.Y."/>
            <person name="Kang W."/>
            <person name="Kim P.S."/>
            <person name="Kim H.S."/>
            <person name="Sung H."/>
            <person name="Shin N.R."/>
            <person name="Whon T.W."/>
            <person name="Yun J.H."/>
            <person name="Lee J.Y."/>
            <person name="Lee J.Y."/>
            <person name="Jung M.J."/>
            <person name="Jeong Y.S."/>
            <person name="Tak E.J."/>
            <person name="Han J.E."/>
            <person name="Hyun D.W."/>
            <person name="Kang M.S."/>
            <person name="Lee K.E."/>
            <person name="Lee B.H."/>
            <person name="Bae J.W."/>
        </authorList>
    </citation>
    <scope>NUCLEOTIDE SEQUENCE [LARGE SCALE GENOMIC DNA]</scope>
    <source>
        <strain evidence="3 4">S11R28</strain>
    </source>
</reference>
<comment type="subcellular location">
    <subcellularLocation>
        <location evidence="1">Cell outer membrane</location>
    </subcellularLocation>
</comment>
<keyword evidence="4" id="KW-1185">Reference proteome</keyword>